<dbReference type="AlphaFoldDB" id="A0A914VPB8"/>
<dbReference type="Gene3D" id="2.40.50.90">
    <property type="match status" value="1"/>
</dbReference>
<dbReference type="Gene3D" id="2.30.30.140">
    <property type="match status" value="1"/>
</dbReference>
<name>A0A914VPB8_9BILA</name>
<dbReference type="GO" id="GO:0005737">
    <property type="term" value="C:cytoplasm"/>
    <property type="evidence" value="ECO:0007669"/>
    <property type="project" value="UniProtKB-ARBA"/>
</dbReference>
<evidence type="ECO:0000259" key="1">
    <source>
        <dbReference type="Pfam" id="PF00567"/>
    </source>
</evidence>
<feature type="domain" description="Tudor" evidence="1">
    <location>
        <begin position="21"/>
        <end position="94"/>
    </location>
</feature>
<accession>A0A914VPB8</accession>
<evidence type="ECO:0000313" key="2">
    <source>
        <dbReference type="Proteomes" id="UP000887566"/>
    </source>
</evidence>
<dbReference type="Proteomes" id="UP000887566">
    <property type="component" value="Unplaced"/>
</dbReference>
<dbReference type="InterPro" id="IPR002999">
    <property type="entry name" value="Tudor"/>
</dbReference>
<dbReference type="Pfam" id="PF00567">
    <property type="entry name" value="TUDOR"/>
    <property type="match status" value="1"/>
</dbReference>
<protein>
    <recommendedName>
        <fullName evidence="1">Tudor domain-containing protein</fullName>
    </recommendedName>
</protein>
<dbReference type="WBParaSite" id="PSAMB.scaffold22568size492.g38646.t1">
    <property type="protein sequence ID" value="PSAMB.scaffold22568size492.g38646.t1"/>
    <property type="gene ID" value="PSAMB.scaffold22568size492.g38646"/>
</dbReference>
<keyword evidence="2" id="KW-1185">Reference proteome</keyword>
<proteinExistence type="predicted"/>
<evidence type="ECO:0000313" key="3">
    <source>
        <dbReference type="WBParaSite" id="PSAMB.scaffold22568size492.g38646.t1"/>
    </source>
</evidence>
<sequence>MGAKETSRPRLPSLELPFGVGDFVDVLVTTSYDAEKMVYVQPVGFASQVSALMKEMGEWPVEVAQRLNDITPGALCAAPYPVDSLPYRAIVKKQTD</sequence>
<dbReference type="InterPro" id="IPR035437">
    <property type="entry name" value="SNase_OB-fold_sf"/>
</dbReference>
<reference evidence="3" key="1">
    <citation type="submission" date="2022-11" db="UniProtKB">
        <authorList>
            <consortium name="WormBaseParasite"/>
        </authorList>
    </citation>
    <scope>IDENTIFICATION</scope>
</reference>
<organism evidence="2 3">
    <name type="scientific">Plectus sambesii</name>
    <dbReference type="NCBI Taxonomy" id="2011161"/>
    <lineage>
        <taxon>Eukaryota</taxon>
        <taxon>Metazoa</taxon>
        <taxon>Ecdysozoa</taxon>
        <taxon>Nematoda</taxon>
        <taxon>Chromadorea</taxon>
        <taxon>Plectida</taxon>
        <taxon>Plectina</taxon>
        <taxon>Plectoidea</taxon>
        <taxon>Plectidae</taxon>
        <taxon>Plectus</taxon>
    </lineage>
</organism>